<dbReference type="Gene3D" id="3.30.300.130">
    <property type="entry name" value="Fe-S cluster assembly (FSCA)"/>
    <property type="match status" value="1"/>
</dbReference>
<dbReference type="Pfam" id="PF01592">
    <property type="entry name" value="NifU_N"/>
    <property type="match status" value="1"/>
</dbReference>
<dbReference type="Gene3D" id="3.90.1010.10">
    <property type="match status" value="1"/>
</dbReference>
<sequence>VTVAEEKFSVNFEETASAIKHRGAYYQEDAGEKGMALLEAKFKDTKLYWLVDVKEDRIFSARFFAYGGKMSLVIGDTLCTMVEGLTVDEACSLLKTDVEARLRDEPEVPSVPESKMKAFDMVEELLKVVKEQYPSAKGVAIASASIDKADFQSTAELNLAAQAWMGLTKDEQKEQIEIVLDEYIRPALMNDGGNVEVLDVTDGERVLVQYQGACGSCGSSIGATLSFMESTLRKHIYNELNVVPQM</sequence>
<accession>A0A382GWU8</accession>
<reference evidence="5" key="1">
    <citation type="submission" date="2018-05" db="EMBL/GenBank/DDBJ databases">
        <authorList>
            <person name="Lanie J.A."/>
            <person name="Ng W.-L."/>
            <person name="Kazmierczak K.M."/>
            <person name="Andrzejewski T.M."/>
            <person name="Davidsen T.M."/>
            <person name="Wayne K.J."/>
            <person name="Tettelin H."/>
            <person name="Glass J.I."/>
            <person name="Rusch D."/>
            <person name="Podicherti R."/>
            <person name="Tsui H.-C.T."/>
            <person name="Winkler M.E."/>
        </authorList>
    </citation>
    <scope>NUCLEOTIDE SEQUENCE</scope>
</reference>
<keyword evidence="2" id="KW-0535">Nitrogen fixation</keyword>
<dbReference type="InterPro" id="IPR034904">
    <property type="entry name" value="FSCA_dom_sf"/>
</dbReference>
<feature type="non-terminal residue" evidence="5">
    <location>
        <position position="1"/>
    </location>
</feature>
<evidence type="ECO:0000256" key="2">
    <source>
        <dbReference type="ARBA" id="ARBA00023231"/>
    </source>
</evidence>
<evidence type="ECO:0000313" key="5">
    <source>
        <dbReference type="EMBL" id="SVB79043.1"/>
    </source>
</evidence>
<dbReference type="EMBL" id="UINC01057652">
    <property type="protein sequence ID" value="SVB79043.1"/>
    <property type="molecule type" value="Genomic_DNA"/>
</dbReference>
<organism evidence="5">
    <name type="scientific">marine metagenome</name>
    <dbReference type="NCBI Taxonomy" id="408172"/>
    <lineage>
        <taxon>unclassified sequences</taxon>
        <taxon>metagenomes</taxon>
        <taxon>ecological metagenomes</taxon>
    </lineage>
</organism>
<evidence type="ECO:0000259" key="3">
    <source>
        <dbReference type="Pfam" id="PF01106"/>
    </source>
</evidence>
<dbReference type="GO" id="GO:0005506">
    <property type="term" value="F:iron ion binding"/>
    <property type="evidence" value="ECO:0007669"/>
    <property type="project" value="InterPro"/>
</dbReference>
<name>A0A382GWU8_9ZZZZ</name>
<dbReference type="InterPro" id="IPR001075">
    <property type="entry name" value="NIF_FeS_clus_asmbl_NifU_C"/>
</dbReference>
<dbReference type="GO" id="GO:0016226">
    <property type="term" value="P:iron-sulfur cluster assembly"/>
    <property type="evidence" value="ECO:0007669"/>
    <property type="project" value="InterPro"/>
</dbReference>
<proteinExistence type="predicted"/>
<dbReference type="AlphaFoldDB" id="A0A382GWU8"/>
<dbReference type="SUPFAM" id="SSF82649">
    <property type="entry name" value="SufE/NifU"/>
    <property type="match status" value="1"/>
</dbReference>
<dbReference type="SUPFAM" id="SSF117916">
    <property type="entry name" value="Fe-S cluster assembly (FSCA) domain-like"/>
    <property type="match status" value="1"/>
</dbReference>
<dbReference type="Pfam" id="PF01106">
    <property type="entry name" value="NifU"/>
    <property type="match status" value="1"/>
</dbReference>
<dbReference type="GO" id="GO:0051536">
    <property type="term" value="F:iron-sulfur cluster binding"/>
    <property type="evidence" value="ECO:0007669"/>
    <property type="project" value="InterPro"/>
</dbReference>
<evidence type="ECO:0000259" key="4">
    <source>
        <dbReference type="Pfam" id="PF01592"/>
    </source>
</evidence>
<dbReference type="InterPro" id="IPR002871">
    <property type="entry name" value="NIF_FeS_clus_asmbl_NifU_N"/>
</dbReference>
<feature type="domain" description="NIF system FeS cluster assembly NifU C-terminal" evidence="3">
    <location>
        <begin position="176"/>
        <end position="243"/>
    </location>
</feature>
<evidence type="ECO:0000256" key="1">
    <source>
        <dbReference type="ARBA" id="ARBA00015278"/>
    </source>
</evidence>
<gene>
    <name evidence="5" type="ORF">METZ01_LOCUS231897</name>
</gene>
<feature type="domain" description="NIF system FeS cluster assembly NifU N-terminal" evidence="4">
    <location>
        <begin position="45"/>
        <end position="135"/>
    </location>
</feature>
<protein>
    <recommendedName>
        <fullName evidence="1">Nitrogen fixation protein NifU</fullName>
    </recommendedName>
</protein>